<evidence type="ECO:0000256" key="7">
    <source>
        <dbReference type="ARBA" id="ARBA00023049"/>
    </source>
</evidence>
<dbReference type="AlphaFoldDB" id="A0A6N7X7L6"/>
<evidence type="ECO:0000256" key="11">
    <source>
        <dbReference type="ARBA" id="ARBA00044252"/>
    </source>
</evidence>
<keyword evidence="6" id="KW-0862">Zinc</keyword>
<dbReference type="InterPro" id="IPR011650">
    <property type="entry name" value="Peptidase_M20_dimer"/>
</dbReference>
<comment type="catalytic activity">
    <reaction evidence="9">
        <text>Hydrolysis of dipeptides, preferentially hydrophobic dipeptides including prolyl amino acids.</text>
        <dbReference type="EC" id="3.4.13.18"/>
    </reaction>
</comment>
<dbReference type="Gene3D" id="3.40.630.10">
    <property type="entry name" value="Zn peptidases"/>
    <property type="match status" value="2"/>
</dbReference>
<dbReference type="GO" id="GO:0005829">
    <property type="term" value="C:cytosol"/>
    <property type="evidence" value="ECO:0007669"/>
    <property type="project" value="TreeGrafter"/>
</dbReference>
<evidence type="ECO:0000256" key="17">
    <source>
        <dbReference type="ARBA" id="ARBA00078074"/>
    </source>
</evidence>
<accession>A0A6N7X7L6</accession>
<dbReference type="FunFam" id="3.40.630.10:FF:000018">
    <property type="entry name" value="Aminoacyl-histidine dipeptidase PepD"/>
    <property type="match status" value="1"/>
</dbReference>
<evidence type="ECO:0000256" key="3">
    <source>
        <dbReference type="ARBA" id="ARBA00022670"/>
    </source>
</evidence>
<evidence type="ECO:0000256" key="9">
    <source>
        <dbReference type="ARBA" id="ARBA00036421"/>
    </source>
</evidence>
<dbReference type="RefSeq" id="WP_154554159.1">
    <property type="nucleotide sequence ID" value="NZ_JBJESO010000015.1"/>
</dbReference>
<reference evidence="19 20" key="1">
    <citation type="submission" date="2019-08" db="EMBL/GenBank/DDBJ databases">
        <title>In-depth cultivation of the pig gut microbiome towards novel bacterial diversity and tailored functional studies.</title>
        <authorList>
            <person name="Wylensek D."/>
            <person name="Hitch T.C.A."/>
            <person name="Clavel T."/>
        </authorList>
    </citation>
    <scope>NUCLEOTIDE SEQUENCE [LARGE SCALE GENOMIC DNA]</scope>
    <source>
        <strain evidence="19 20">WCA-MUC-591-APC-4B</strain>
    </source>
</reference>
<dbReference type="PANTHER" id="PTHR43501">
    <property type="entry name" value="CYTOSOL NON-SPECIFIC DIPEPTIDASE"/>
    <property type="match status" value="1"/>
</dbReference>
<dbReference type="GO" id="GO:0006508">
    <property type="term" value="P:proteolysis"/>
    <property type="evidence" value="ECO:0007669"/>
    <property type="project" value="UniProtKB-KW"/>
</dbReference>
<evidence type="ECO:0000256" key="10">
    <source>
        <dbReference type="ARBA" id="ARBA00038976"/>
    </source>
</evidence>
<dbReference type="FunFam" id="3.40.630.10:FF:000015">
    <property type="entry name" value="Aminoacyl-histidine dipeptidase PepD"/>
    <property type="match status" value="1"/>
</dbReference>
<comment type="caution">
    <text evidence="19">The sequence shown here is derived from an EMBL/GenBank/DDBJ whole genome shotgun (WGS) entry which is preliminary data.</text>
</comment>
<dbReference type="Pfam" id="PF01546">
    <property type="entry name" value="Peptidase_M20"/>
    <property type="match status" value="1"/>
</dbReference>
<sequence length="486" mass="54202">MERMIPKGLEPEAVYEIFEEISRIPRASRHEEQISNWLVSFAERYHLDSVQDEMGNVLIRKPGTPGKEDHPAVILQSHMDMVCEKIPESDHDFMKDPIRITVEGDKITAKETTLGADNGLGLSLSLAILTLEDAPHPPLEVLVTVDEELGLTGAEKFDATQLKGEYFINTDSGTEGVFTVGSAGGPTISAEVPVTWTSPKEGAVPYRLCIDGLLGGHSGGDIHRVRGNANKLLFRLLDALERKGDFEVANLRGGMAGNAIPREAEAILMVPSENLEAFREEVKKYYDIYKAEYRVSDPGIIVSFEPYEETVSKVFDRKSMDGAIDFGVFCENGILRMFPDVEGVVESSNNLGCVITDEEKVTFVFVTRSFVASMYETMVLNIDRLARNVGGSSHKDYDCLEWPYEPDSAIRKLFIDVYRELFDEEAIGIPAHIGLECGIIAQNMGRKVDMISIGPETKELHKPGEWFSISSTQKYWKLLQEVLKRL</sequence>
<dbReference type="EC" id="3.4.13.18" evidence="10"/>
<dbReference type="SUPFAM" id="SSF53187">
    <property type="entry name" value="Zn-dependent exopeptidases"/>
    <property type="match status" value="1"/>
</dbReference>
<evidence type="ECO:0000256" key="8">
    <source>
        <dbReference type="ARBA" id="ARBA00023285"/>
    </source>
</evidence>
<proteinExistence type="inferred from homology"/>
<comment type="cofactor">
    <cofactor evidence="1">
        <name>Co(2+)</name>
        <dbReference type="ChEBI" id="CHEBI:48828"/>
    </cofactor>
</comment>
<dbReference type="CDD" id="cd03890">
    <property type="entry name" value="M20_pepD"/>
    <property type="match status" value="1"/>
</dbReference>
<protein>
    <recommendedName>
        <fullName evidence="13">Cytosol non-specific dipeptidase</fullName>
        <ecNumber evidence="10">3.4.13.18</ecNumber>
    </recommendedName>
    <alternativeName>
        <fullName evidence="16">Aminoacyl-histidine dipeptidase</fullName>
    </alternativeName>
    <alternativeName>
        <fullName evidence="15">Beta-alanyl-histidine dipeptidase</fullName>
    </alternativeName>
    <alternativeName>
        <fullName evidence="14">Carnosinase</fullName>
    </alternativeName>
    <alternativeName>
        <fullName evidence="11">Peptidase D</fullName>
    </alternativeName>
    <alternativeName>
        <fullName evidence="17">Xaa-His dipeptidase</fullName>
    </alternativeName>
</protein>
<dbReference type="PANTHER" id="PTHR43501:SF1">
    <property type="entry name" value="CYTOSOL NON-SPECIFIC DIPEPTIDASE"/>
    <property type="match status" value="1"/>
</dbReference>
<keyword evidence="3" id="KW-0645">Protease</keyword>
<keyword evidence="20" id="KW-1185">Reference proteome</keyword>
<evidence type="ECO:0000256" key="14">
    <source>
        <dbReference type="ARBA" id="ARBA00075285"/>
    </source>
</evidence>
<evidence type="ECO:0000313" key="19">
    <source>
        <dbReference type="EMBL" id="MST70593.1"/>
    </source>
</evidence>
<feature type="domain" description="Peptidase M20 dimerisation" evidence="18">
    <location>
        <begin position="212"/>
        <end position="294"/>
    </location>
</feature>
<dbReference type="PRINTS" id="PR00934">
    <property type="entry name" value="XHISDIPTASE"/>
</dbReference>
<evidence type="ECO:0000256" key="13">
    <source>
        <dbReference type="ARBA" id="ARBA00071271"/>
    </source>
</evidence>
<dbReference type="GO" id="GO:0070573">
    <property type="term" value="F:metallodipeptidase activity"/>
    <property type="evidence" value="ECO:0007669"/>
    <property type="project" value="TreeGrafter"/>
</dbReference>
<dbReference type="Pfam" id="PF07687">
    <property type="entry name" value="M20_dimer"/>
    <property type="match status" value="1"/>
</dbReference>
<evidence type="ECO:0000256" key="16">
    <source>
        <dbReference type="ARBA" id="ARBA00077688"/>
    </source>
</evidence>
<dbReference type="InterPro" id="IPR002933">
    <property type="entry name" value="Peptidase_M20"/>
</dbReference>
<evidence type="ECO:0000256" key="4">
    <source>
        <dbReference type="ARBA" id="ARBA00022723"/>
    </source>
</evidence>
<gene>
    <name evidence="19" type="ORF">FYJ65_04425</name>
</gene>
<evidence type="ECO:0000256" key="15">
    <source>
        <dbReference type="ARBA" id="ARBA00076004"/>
    </source>
</evidence>
<dbReference type="InterPro" id="IPR001160">
    <property type="entry name" value="Peptidase_M20C"/>
</dbReference>
<evidence type="ECO:0000256" key="1">
    <source>
        <dbReference type="ARBA" id="ARBA00001941"/>
    </source>
</evidence>
<evidence type="ECO:0000256" key="12">
    <source>
        <dbReference type="ARBA" id="ARBA00061423"/>
    </source>
</evidence>
<evidence type="ECO:0000256" key="6">
    <source>
        <dbReference type="ARBA" id="ARBA00022833"/>
    </source>
</evidence>
<comment type="cofactor">
    <cofactor evidence="2">
        <name>Zn(2+)</name>
        <dbReference type="ChEBI" id="CHEBI:29105"/>
    </cofactor>
</comment>
<keyword evidence="7" id="KW-0482">Metalloprotease</keyword>
<keyword evidence="8" id="KW-0170">Cobalt</keyword>
<evidence type="ECO:0000256" key="2">
    <source>
        <dbReference type="ARBA" id="ARBA00001947"/>
    </source>
</evidence>
<dbReference type="Proteomes" id="UP000469424">
    <property type="component" value="Unassembled WGS sequence"/>
</dbReference>
<comment type="similarity">
    <text evidence="12">Belongs to the peptidase M20C family.</text>
</comment>
<evidence type="ECO:0000259" key="18">
    <source>
        <dbReference type="Pfam" id="PF07687"/>
    </source>
</evidence>
<organism evidence="19 20">
    <name type="scientific">Mogibacterium kristiansenii</name>
    <dbReference type="NCBI Taxonomy" id="2606708"/>
    <lineage>
        <taxon>Bacteria</taxon>
        <taxon>Bacillati</taxon>
        <taxon>Bacillota</taxon>
        <taxon>Clostridia</taxon>
        <taxon>Peptostreptococcales</taxon>
        <taxon>Anaerovoracaceae</taxon>
        <taxon>Mogibacterium</taxon>
    </lineage>
</organism>
<dbReference type="EMBL" id="VUNA01000006">
    <property type="protein sequence ID" value="MST70593.1"/>
    <property type="molecule type" value="Genomic_DNA"/>
</dbReference>
<keyword evidence="5" id="KW-0378">Hydrolase</keyword>
<dbReference type="PIRSF" id="PIRSF016599">
    <property type="entry name" value="Xaa-His_dipept"/>
    <property type="match status" value="1"/>
</dbReference>
<keyword evidence="4" id="KW-0479">Metal-binding</keyword>
<evidence type="ECO:0000256" key="5">
    <source>
        <dbReference type="ARBA" id="ARBA00022801"/>
    </source>
</evidence>
<name>A0A6N7X7L6_9FIRM</name>
<dbReference type="NCBIfam" id="TIGR01893">
    <property type="entry name" value="aa-his-dipept"/>
    <property type="match status" value="1"/>
</dbReference>
<dbReference type="GO" id="GO:0046872">
    <property type="term" value="F:metal ion binding"/>
    <property type="evidence" value="ECO:0007669"/>
    <property type="project" value="UniProtKB-KW"/>
</dbReference>
<evidence type="ECO:0000313" key="20">
    <source>
        <dbReference type="Proteomes" id="UP000469424"/>
    </source>
</evidence>